<accession>A0A1Z4BL54</accession>
<dbReference type="KEGG" id="capn:CBG49_02265"/>
<keyword evidence="2" id="KW-1185">Reference proteome</keyword>
<proteinExistence type="predicted"/>
<reference evidence="2" key="1">
    <citation type="submission" date="2017-06" db="EMBL/GenBank/DDBJ databases">
        <title>Complete genome sequence of Capnocytophaga sp. KCOM 1579 (=ChDC OS43) isolated from a human refractory periapical abscess lesion.</title>
        <authorList>
            <person name="Kook J.-K."/>
            <person name="Park S.-N."/>
            <person name="Lim Y.K."/>
            <person name="Roh H."/>
        </authorList>
    </citation>
    <scope>NUCLEOTIDE SEQUENCE [LARGE SCALE GENOMIC DNA]</scope>
    <source>
        <strain evidence="2">ChDC OS43</strain>
    </source>
</reference>
<organism evidence="1 2">
    <name type="scientific">Capnocytophaga endodontalis</name>
    <dbReference type="NCBI Taxonomy" id="2708117"/>
    <lineage>
        <taxon>Bacteria</taxon>
        <taxon>Pseudomonadati</taxon>
        <taxon>Bacteroidota</taxon>
        <taxon>Flavobacteriia</taxon>
        <taxon>Flavobacteriales</taxon>
        <taxon>Flavobacteriaceae</taxon>
        <taxon>Capnocytophaga</taxon>
    </lineage>
</organism>
<evidence type="ECO:0000313" key="1">
    <source>
        <dbReference type="EMBL" id="ASF42008.1"/>
    </source>
</evidence>
<protein>
    <submittedName>
        <fullName evidence="1">Uncharacterized protein</fullName>
    </submittedName>
</protein>
<evidence type="ECO:0000313" key="2">
    <source>
        <dbReference type="Proteomes" id="UP000197007"/>
    </source>
</evidence>
<dbReference type="EMBL" id="CP022022">
    <property type="protein sequence ID" value="ASF42008.1"/>
    <property type="molecule type" value="Genomic_DNA"/>
</dbReference>
<dbReference type="Proteomes" id="UP000197007">
    <property type="component" value="Chromosome"/>
</dbReference>
<gene>
    <name evidence="1" type="ORF">CBG49_02265</name>
</gene>
<sequence length="315" mass="37667">MKHLFLTLLPLFAFGQTDSIPIAPPPPPPMRIRVISDIVRDQEKLLVVLSQPNDKKRSKHYDDYWNDYIESHPNDQDLEGKKPIYYYFFYLVDEIDDAQWLKKNGIPTDKNVYAVCDYDGDVMYYKEATIPEMHRKKLFYDDTEAEVRTTATARLIDKVLTNPQAPIEDVEKAFHKMVTNNYDLQLQKVENYILKLTPKQLRWQWKRLVEAHYRDRKINEEYTRLLIRNYTTFYNQNFLQIIFHTEYIPDATDLKAMAYFIKFYEEAVKIPDAERLFLYSYDLYEFFQKLTTAHRELLPDIEIVTAEAKRKGIID</sequence>
<dbReference type="RefSeq" id="WP_088593200.1">
    <property type="nucleotide sequence ID" value="NZ_CP022022.1"/>
</dbReference>
<dbReference type="AlphaFoldDB" id="A0A1Z4BL54"/>
<name>A0A1Z4BL54_9FLAO</name>